<comment type="similarity">
    <text evidence="2">Belongs to the BPI/LBP/Plunc superfamily. Plunc family.</text>
</comment>
<evidence type="ECO:0000256" key="6">
    <source>
        <dbReference type="SAM" id="SignalP"/>
    </source>
</evidence>
<comment type="subcellular location">
    <subcellularLocation>
        <location evidence="1">Secreted</location>
    </subcellularLocation>
</comment>
<reference evidence="8" key="2">
    <citation type="submission" date="2025-08" db="UniProtKB">
        <authorList>
            <consortium name="Ensembl"/>
        </authorList>
    </citation>
    <scope>IDENTIFICATION</scope>
</reference>
<reference evidence="8" key="3">
    <citation type="submission" date="2025-09" db="UniProtKB">
        <authorList>
            <consortium name="Ensembl"/>
        </authorList>
    </citation>
    <scope>IDENTIFICATION</scope>
</reference>
<dbReference type="Proteomes" id="UP000291000">
    <property type="component" value="Chromosome 13"/>
</dbReference>
<dbReference type="GeneTree" id="ENSGT01100000263546"/>
<evidence type="ECO:0000256" key="4">
    <source>
        <dbReference type="ARBA" id="ARBA00022729"/>
    </source>
</evidence>
<dbReference type="GO" id="GO:0001530">
    <property type="term" value="F:lipopolysaccharide binding"/>
    <property type="evidence" value="ECO:0007669"/>
    <property type="project" value="TreeGrafter"/>
</dbReference>
<dbReference type="Bgee" id="ENSCHIG00000014390">
    <property type="expression patterns" value="Expressed in rumen and 1 other cell type or tissue"/>
</dbReference>
<accession>A0A452ELD7</accession>
<dbReference type="InterPro" id="IPR017943">
    <property type="entry name" value="Bactericidal_perm-incr_a/b_dom"/>
</dbReference>
<name>A0A452ELD7_CAPHI</name>
<dbReference type="SUPFAM" id="SSF55394">
    <property type="entry name" value="Bactericidal permeability-increasing protein, BPI"/>
    <property type="match status" value="1"/>
</dbReference>
<feature type="domain" description="Lipid-binding serum glycoprotein N-terminal" evidence="7">
    <location>
        <begin position="45"/>
        <end position="219"/>
    </location>
</feature>
<dbReference type="EMBL" id="LWLT01000014">
    <property type="status" value="NOT_ANNOTATED_CDS"/>
    <property type="molecule type" value="Genomic_DNA"/>
</dbReference>
<keyword evidence="9" id="KW-1185">Reference proteome</keyword>
<gene>
    <name evidence="8" type="primary">BPIFA2</name>
</gene>
<dbReference type="OMA" id="CPLIHIF"/>
<dbReference type="InterPro" id="IPR017942">
    <property type="entry name" value="Lipid-bd_serum_glycop_N"/>
</dbReference>
<evidence type="ECO:0000256" key="3">
    <source>
        <dbReference type="ARBA" id="ARBA00022525"/>
    </source>
</evidence>
<keyword evidence="5" id="KW-1015">Disulfide bond</keyword>
<proteinExistence type="inferred from homology"/>
<protein>
    <submittedName>
        <fullName evidence="8">BPI fold containing family A member 2</fullName>
    </submittedName>
</protein>
<evidence type="ECO:0000256" key="5">
    <source>
        <dbReference type="ARBA" id="ARBA00023157"/>
    </source>
</evidence>
<dbReference type="PANTHER" id="PTHR47145:SF1">
    <property type="entry name" value="BPI FOLD-CONTAINING FAMILY A MEMBER 2"/>
    <property type="match status" value="1"/>
</dbReference>
<evidence type="ECO:0000256" key="2">
    <source>
        <dbReference type="ARBA" id="ARBA00009020"/>
    </source>
</evidence>
<evidence type="ECO:0000313" key="9">
    <source>
        <dbReference type="Proteomes" id="UP000291000"/>
    </source>
</evidence>
<dbReference type="Gene3D" id="3.15.10.10">
    <property type="entry name" value="Bactericidal permeability-increasing protein, domain 1"/>
    <property type="match status" value="1"/>
</dbReference>
<dbReference type="AlphaFoldDB" id="A0A452ELD7"/>
<dbReference type="Pfam" id="PF01273">
    <property type="entry name" value="LBP_BPI_CETP"/>
    <property type="match status" value="1"/>
</dbReference>
<evidence type="ECO:0000256" key="1">
    <source>
        <dbReference type="ARBA" id="ARBA00004613"/>
    </source>
</evidence>
<dbReference type="GO" id="GO:0030141">
    <property type="term" value="C:secretory granule"/>
    <property type="evidence" value="ECO:0007669"/>
    <property type="project" value="TreeGrafter"/>
</dbReference>
<dbReference type="GO" id="GO:0070062">
    <property type="term" value="C:extracellular exosome"/>
    <property type="evidence" value="ECO:0007669"/>
    <property type="project" value="TreeGrafter"/>
</dbReference>
<dbReference type="PANTHER" id="PTHR47145">
    <property type="entry name" value="BPI FOLD-CONTAINING FAMILY A MEMBER 2"/>
    <property type="match status" value="1"/>
</dbReference>
<dbReference type="STRING" id="9925.ENSCHIP00000012734"/>
<dbReference type="InterPro" id="IPR052507">
    <property type="entry name" value="BPI_fold-antibacterial"/>
</dbReference>
<feature type="signal peptide" evidence="6">
    <location>
        <begin position="1"/>
        <end position="19"/>
    </location>
</feature>
<reference evidence="8 9" key="1">
    <citation type="submission" date="2016-04" db="EMBL/GenBank/DDBJ databases">
        <title>Polished mammalian reference genomes with single-molecule sequencing and chromosome conformation capture applied to the Capra hircus genome.</title>
        <authorList>
            <person name="Bickhart D.M."/>
            <person name="Koren S."/>
            <person name="Rosen B."/>
            <person name="Hastie A."/>
            <person name="Liachko I."/>
            <person name="Sullivan S.T."/>
            <person name="Burton J."/>
            <person name="Sayre B.L."/>
            <person name="Huson H.J."/>
            <person name="Lee J."/>
            <person name="Lam E."/>
            <person name="Kelley C.M."/>
            <person name="Hutchison J.L."/>
            <person name="Zhou Y."/>
            <person name="Sun J."/>
            <person name="Crisa A."/>
            <person name="Schwartz J.C."/>
            <person name="Hammond J.A."/>
            <person name="Schroeder S.G."/>
            <person name="Liu G.E."/>
            <person name="Dunham M."/>
            <person name="Shendure J."/>
            <person name="Sonstegard T.S."/>
            <person name="Phillippy A.M."/>
            <person name="Van Tassell C.P."/>
            <person name="Smith T.P."/>
        </authorList>
    </citation>
    <scope>NUCLEOTIDE SEQUENCE [LARGE SCALE GENOMIC DNA]</scope>
</reference>
<keyword evidence="4 6" id="KW-0732">Signal</keyword>
<keyword evidence="3" id="KW-0964">Secreted</keyword>
<sequence>MFQLWKLVLLCGLLTGTSASLLDIRGNDVVGKLISGLERGLGTFDSTLETIFQNLKTELEFRCSDEVVEETRQTENLLEQLISRIFQVVNRLTGVRIRNVQVPDITFEAIAENSADVKIPITADVAVNLPLLGEIVDLDLKVDLQTSVSIETDAETGDSRVVVGECPNNPESISLTVLHRRFGLLNDVVDIGVNLARRVVSSVVQNELCPRIHELLESLDADCIKKLIGVTTEPSQRTPLRYSCSQSGHPMLVTLHPQQ</sequence>
<dbReference type="Ensembl" id="ENSCHIT00000020525.1">
    <property type="protein sequence ID" value="ENSCHIP00000012734.1"/>
    <property type="gene ID" value="ENSCHIG00000014390.1"/>
</dbReference>
<evidence type="ECO:0000259" key="7">
    <source>
        <dbReference type="Pfam" id="PF01273"/>
    </source>
</evidence>
<organism evidence="8 9">
    <name type="scientific">Capra hircus</name>
    <name type="common">Goat</name>
    <dbReference type="NCBI Taxonomy" id="9925"/>
    <lineage>
        <taxon>Eukaryota</taxon>
        <taxon>Metazoa</taxon>
        <taxon>Chordata</taxon>
        <taxon>Craniata</taxon>
        <taxon>Vertebrata</taxon>
        <taxon>Euteleostomi</taxon>
        <taxon>Mammalia</taxon>
        <taxon>Eutheria</taxon>
        <taxon>Laurasiatheria</taxon>
        <taxon>Artiodactyla</taxon>
        <taxon>Ruminantia</taxon>
        <taxon>Pecora</taxon>
        <taxon>Bovidae</taxon>
        <taxon>Caprinae</taxon>
        <taxon>Capra</taxon>
    </lineage>
</organism>
<feature type="chain" id="PRO_5019091268" evidence="6">
    <location>
        <begin position="20"/>
        <end position="259"/>
    </location>
</feature>
<evidence type="ECO:0000313" key="8">
    <source>
        <dbReference type="Ensembl" id="ENSCHIP00000012734.1"/>
    </source>
</evidence>